<dbReference type="Pfam" id="PF08626">
    <property type="entry name" value="TRAPPC9-Trs120"/>
    <property type="match status" value="1"/>
</dbReference>
<comment type="caution">
    <text evidence="9">The sequence shown here is derived from an EMBL/GenBank/DDBJ whole genome shotgun (WGS) entry which is preliminary data.</text>
</comment>
<dbReference type="PANTHER" id="PTHR21512:SF5">
    <property type="entry name" value="TRAFFICKING PROTEIN PARTICLE COMPLEX SUBUNIT 9"/>
    <property type="match status" value="1"/>
</dbReference>
<evidence type="ECO:0000259" key="4">
    <source>
        <dbReference type="Pfam" id="PF08626"/>
    </source>
</evidence>
<dbReference type="GO" id="GO:0005802">
    <property type="term" value="C:trans-Golgi network"/>
    <property type="evidence" value="ECO:0007669"/>
    <property type="project" value="TreeGrafter"/>
</dbReference>
<dbReference type="Pfam" id="PF26282">
    <property type="entry name" value="Ig_TRAPPC9-Trs120_3rd"/>
    <property type="match status" value="1"/>
</dbReference>
<comment type="subcellular location">
    <subcellularLocation>
        <location evidence="1">Golgi apparatus</location>
    </subcellularLocation>
</comment>
<feature type="domain" description="Trs120/TRAPPC9 third Ig-like" evidence="7">
    <location>
        <begin position="1105"/>
        <end position="1267"/>
    </location>
</feature>
<protein>
    <submittedName>
        <fullName evidence="9">TRAPP II complex</fullName>
    </submittedName>
</protein>
<feature type="domain" description="Trs120/TRAPPC9 first Ig-like" evidence="6">
    <location>
        <begin position="770"/>
        <end position="952"/>
    </location>
</feature>
<dbReference type="InterPro" id="IPR058567">
    <property type="entry name" value="Ig_TRAPPC9_Trs120_3rd"/>
</dbReference>
<feature type="domain" description="Trs120/TRAPPC9 fourth Ig-like" evidence="8">
    <location>
        <begin position="1272"/>
        <end position="1431"/>
    </location>
</feature>
<evidence type="ECO:0000313" key="10">
    <source>
        <dbReference type="Proteomes" id="UP001302126"/>
    </source>
</evidence>
<gene>
    <name evidence="9" type="ORF">QBC35DRAFT_482631</name>
</gene>
<dbReference type="EMBL" id="MU864352">
    <property type="protein sequence ID" value="KAK4193103.1"/>
    <property type="molecule type" value="Genomic_DNA"/>
</dbReference>
<dbReference type="Pfam" id="PF26280">
    <property type="entry name" value="Ig_TRAPPC9-Trs120_2nd"/>
    <property type="match status" value="1"/>
</dbReference>
<proteinExistence type="predicted"/>
<keyword evidence="10" id="KW-1185">Reference proteome</keyword>
<reference evidence="9" key="2">
    <citation type="submission" date="2023-05" db="EMBL/GenBank/DDBJ databases">
        <authorList>
            <consortium name="Lawrence Berkeley National Laboratory"/>
            <person name="Steindorff A."/>
            <person name="Hensen N."/>
            <person name="Bonometti L."/>
            <person name="Westerberg I."/>
            <person name="Brannstrom I.O."/>
            <person name="Guillou S."/>
            <person name="Cros-Aarteil S."/>
            <person name="Calhoun S."/>
            <person name="Haridas S."/>
            <person name="Kuo A."/>
            <person name="Mondo S."/>
            <person name="Pangilinan J."/>
            <person name="Riley R."/>
            <person name="Labutti K."/>
            <person name="Andreopoulos B."/>
            <person name="Lipzen A."/>
            <person name="Chen C."/>
            <person name="Yanf M."/>
            <person name="Daum C."/>
            <person name="Ng V."/>
            <person name="Clum A."/>
            <person name="Ohm R."/>
            <person name="Martin F."/>
            <person name="Silar P."/>
            <person name="Natvig D."/>
            <person name="Lalanne C."/>
            <person name="Gautier V."/>
            <person name="Ament-Velasquez S.L."/>
            <person name="Kruys A."/>
            <person name="Hutchinson M.I."/>
            <person name="Powell A.J."/>
            <person name="Barry K."/>
            <person name="Miller A.N."/>
            <person name="Grigoriev I.V."/>
            <person name="Debuchy R."/>
            <person name="Gladieux P."/>
            <person name="Thoren M.H."/>
            <person name="Johannesson H."/>
        </authorList>
    </citation>
    <scope>NUCLEOTIDE SEQUENCE</scope>
    <source>
        <strain evidence="9">PSN309</strain>
    </source>
</reference>
<feature type="domain" description="Trs120/TRAPPC9 N-terminal" evidence="4">
    <location>
        <begin position="6"/>
        <end position="411"/>
    </location>
</feature>
<dbReference type="InterPro" id="IPR058565">
    <property type="entry name" value="Ig_TRAPPC9_Trs120_1st"/>
</dbReference>
<evidence type="ECO:0000259" key="5">
    <source>
        <dbReference type="Pfam" id="PF26251"/>
    </source>
</evidence>
<evidence type="ECO:0000256" key="2">
    <source>
        <dbReference type="ARBA" id="ARBA00023034"/>
    </source>
</evidence>
<evidence type="ECO:0000259" key="8">
    <source>
        <dbReference type="Pfam" id="PF26283"/>
    </source>
</evidence>
<evidence type="ECO:0000256" key="1">
    <source>
        <dbReference type="ARBA" id="ARBA00004555"/>
    </source>
</evidence>
<dbReference type="PANTHER" id="PTHR21512">
    <property type="entry name" value="TRAFFICKING PROTEIN PARTICLE COMPLEX SUBUNIT 9"/>
    <property type="match status" value="1"/>
</dbReference>
<dbReference type="Pfam" id="PF26254">
    <property type="entry name" value="Ig_TRAPPC9-Trs120_1st"/>
    <property type="match status" value="1"/>
</dbReference>
<reference evidence="9" key="1">
    <citation type="journal article" date="2023" name="Mol. Phylogenet. Evol.">
        <title>Genome-scale phylogeny and comparative genomics of the fungal order Sordariales.</title>
        <authorList>
            <person name="Hensen N."/>
            <person name="Bonometti L."/>
            <person name="Westerberg I."/>
            <person name="Brannstrom I.O."/>
            <person name="Guillou S."/>
            <person name="Cros-Aarteil S."/>
            <person name="Calhoun S."/>
            <person name="Haridas S."/>
            <person name="Kuo A."/>
            <person name="Mondo S."/>
            <person name="Pangilinan J."/>
            <person name="Riley R."/>
            <person name="LaButti K."/>
            <person name="Andreopoulos B."/>
            <person name="Lipzen A."/>
            <person name="Chen C."/>
            <person name="Yan M."/>
            <person name="Daum C."/>
            <person name="Ng V."/>
            <person name="Clum A."/>
            <person name="Steindorff A."/>
            <person name="Ohm R.A."/>
            <person name="Martin F."/>
            <person name="Silar P."/>
            <person name="Natvig D.O."/>
            <person name="Lalanne C."/>
            <person name="Gautier V."/>
            <person name="Ament-Velasquez S.L."/>
            <person name="Kruys A."/>
            <person name="Hutchinson M.I."/>
            <person name="Powell A.J."/>
            <person name="Barry K."/>
            <person name="Miller A.N."/>
            <person name="Grigoriev I.V."/>
            <person name="Debuchy R."/>
            <person name="Gladieux P."/>
            <person name="Hiltunen Thoren M."/>
            <person name="Johannesson H."/>
        </authorList>
    </citation>
    <scope>NUCLEOTIDE SEQUENCE</scope>
    <source>
        <strain evidence="9">PSN309</strain>
    </source>
</reference>
<dbReference type="Pfam" id="PF26283">
    <property type="entry name" value="Ig_TRAPPC9-Trs120_4th"/>
    <property type="match status" value="1"/>
</dbReference>
<feature type="region of interest" description="Disordered" evidence="3">
    <location>
        <begin position="1383"/>
        <end position="1407"/>
    </location>
</feature>
<feature type="compositionally biased region" description="Basic and acidic residues" evidence="3">
    <location>
        <begin position="1386"/>
        <end position="1404"/>
    </location>
</feature>
<dbReference type="Proteomes" id="UP001302126">
    <property type="component" value="Unassembled WGS sequence"/>
</dbReference>
<dbReference type="Pfam" id="PF26251">
    <property type="entry name" value="TPR_TRAPPC9-Trs120"/>
    <property type="match status" value="1"/>
</dbReference>
<organism evidence="9 10">
    <name type="scientific">Podospora australis</name>
    <dbReference type="NCBI Taxonomy" id="1536484"/>
    <lineage>
        <taxon>Eukaryota</taxon>
        <taxon>Fungi</taxon>
        <taxon>Dikarya</taxon>
        <taxon>Ascomycota</taxon>
        <taxon>Pezizomycotina</taxon>
        <taxon>Sordariomycetes</taxon>
        <taxon>Sordariomycetidae</taxon>
        <taxon>Sordariales</taxon>
        <taxon>Podosporaceae</taxon>
        <taxon>Podospora</taxon>
    </lineage>
</organism>
<evidence type="ECO:0000259" key="7">
    <source>
        <dbReference type="Pfam" id="PF26282"/>
    </source>
</evidence>
<feature type="compositionally biased region" description="Polar residues" evidence="3">
    <location>
        <begin position="229"/>
        <end position="244"/>
    </location>
</feature>
<dbReference type="InterPro" id="IPR058568">
    <property type="entry name" value="Ig_TRAPPC9_Trs120_4th"/>
</dbReference>
<dbReference type="InterPro" id="IPR058564">
    <property type="entry name" value="TPR_TRAPPC9_Trs120"/>
</dbReference>
<sequence>MTLDPLIPVAPAKIKVLVVPIGHIKRERFTAFVDRLNAEKVVYLRDVTPDGRPHRNMFSPLAFPSGAMFYELMTHHPPPSHLALSPFDLFREQLAVIAVADGAELPNHVFQKRHSGAGGRTVEETNIRELYQELEELRDLYPKMLAHQVLIFDYLPAKENPIPIPEGIITIPPAEQLKRTTIKTVMCDISSMILAEMTTLAKSFEGMSHVDSPGHSTAGFSGVHDMGRRNSQFTLPANRSSSATGLADRSHVRMSMPPVPSSKAGAFGSSNSTPARPSTPVENKPLPNPPLYTFDNIIGPAGQSDTSSLARADLADTFRTQSQDRVAVQGFGPGSLNDRMRSKFRCRIQVVIGSLYLQAGLWPNALKELSEAATIAKSVNDHVWHGKALELCLVSLILLGWADMEFQLPTVLLPLEKDKKEAVGHAIQEAETRNPKQPRWLRALQCHIPELVDRITGLYSRITTEHLPPVPFSEAVIRFCRMLTALHVANGQLNSQSLEMMVLGGAPEKPLTTSPRFTITPTRAHIVKELFRAFPASSSELLTTIDRAVILSGIASVLGTVGFQRKKALVVKELVSILIGGLVEARTRGAADVGIHPAAGLVGLNGMNGQGNGTSGAGALDLADGDIEEGIESFLGLLLKTYGIVGDVGTPSSTEDVAKENSDSEILARIQRQSAARSFGMPDVKLNILRTCINFSEALPDFAGVLKYSSDLLRTAGSGIAPGPRRENAYPSIPREEQVRLSTNILKTASLSRRLGIGGLSAEYWDEFLLRGIRLEPLPVTRTPVSHNKTILPGASAARSSQDVDPFIYNPFLKRPDTAMVESTLVAGEPASFRIVLQNPYEMDLDIESIKLDTEGADFESAVEHTVIGPYRTQVLRLSGTPKSAGTVKVTGALVKVRGCRERRFPIFPEPWAPDSEPKIKAIGLGTLDAEVTTVSSVIERLKPETFDLKVIAPQPVVVVKSSTLPQSSVMILEGERQRFSVTLQNLSTTTPVDFLLFSFKDSTQEPLQNALGNRDATATELYEYELILAKKQALRLRNRDGRKRFIAPGQTATFDFEILGKPGLTSGIIQVDYAHLGVPPDEIAEQFYTRQVSMELTITVNASVDISRVDVIPLSGSIPESLWTKGSAPDPKAQLTADTHCLLLLDLRNSWPSQMTIELESSDGIRLEEHILPGNTSRVVLPIKRAYLEDPHAFIPALNPTRQRQFVVSTKISPEVERANREAFWYREKILDSLKGTWRTFTGSARTGEIEMRAVRFTTRMIDAIKVDELDIDISAVDPSSPDKNVVYVDDFLELRVKITNRSAHPVYPLLRLMPALCHRPFNVSLDFTRKMAKFAWNGNLQQALPLLEGNGTTFEFTTGVTAMCRGEFEIAGTVEEARVWTPPENKDDDSSGNKKLERRSENEVLSEAALGKRERRVWHARRGCKIVVRDRR</sequence>
<name>A0AAN7AN10_9PEZI</name>
<evidence type="ECO:0000313" key="9">
    <source>
        <dbReference type="EMBL" id="KAK4193103.1"/>
    </source>
</evidence>
<feature type="region of interest" description="Disordered" evidence="3">
    <location>
        <begin position="215"/>
        <end position="288"/>
    </location>
</feature>
<dbReference type="InterPro" id="IPR058563">
    <property type="entry name" value="Trs120_TRAPPC9_N"/>
</dbReference>
<evidence type="ECO:0000259" key="6">
    <source>
        <dbReference type="Pfam" id="PF26254"/>
    </source>
</evidence>
<keyword evidence="2" id="KW-0333">Golgi apparatus</keyword>
<feature type="domain" description="Trs120/TRAPPC9 TPR region" evidence="5">
    <location>
        <begin position="447"/>
        <end position="756"/>
    </location>
</feature>
<dbReference type="InterPro" id="IPR013935">
    <property type="entry name" value="Trs120_TRAPPC9"/>
</dbReference>
<accession>A0AAN7AN10</accession>
<evidence type="ECO:0000256" key="3">
    <source>
        <dbReference type="SAM" id="MobiDB-lite"/>
    </source>
</evidence>